<protein>
    <recommendedName>
        <fullName evidence="3">DNRLRE domain-containing protein</fullName>
    </recommendedName>
</protein>
<dbReference type="AlphaFoldDB" id="A0A0S8FVY1"/>
<dbReference type="Proteomes" id="UP000051373">
    <property type="component" value="Unassembled WGS sequence"/>
</dbReference>
<comment type="caution">
    <text evidence="1">The sequence shown here is derived from an EMBL/GenBank/DDBJ whole genome shotgun (WGS) entry which is preliminary data.</text>
</comment>
<evidence type="ECO:0008006" key="3">
    <source>
        <dbReference type="Google" id="ProtNLM"/>
    </source>
</evidence>
<reference evidence="1 2" key="1">
    <citation type="journal article" date="2015" name="Microbiome">
        <title>Genomic resolution of linkages in carbon, nitrogen, and sulfur cycling among widespread estuary sediment bacteria.</title>
        <authorList>
            <person name="Baker B.J."/>
            <person name="Lazar C.S."/>
            <person name="Teske A.P."/>
            <person name="Dick G.J."/>
        </authorList>
    </citation>
    <scope>NUCLEOTIDE SEQUENCE [LARGE SCALE GENOMIC DNA]</scope>
    <source>
        <strain evidence="1">SM23_42</strain>
    </source>
</reference>
<dbReference type="EMBL" id="LJUJ01000001">
    <property type="protein sequence ID" value="KPK64831.1"/>
    <property type="molecule type" value="Genomic_DNA"/>
</dbReference>
<evidence type="ECO:0000313" key="2">
    <source>
        <dbReference type="Proteomes" id="UP000051373"/>
    </source>
</evidence>
<name>A0A0S8FVY1_UNCW3</name>
<dbReference type="STRING" id="1703779.AMJ83_01245"/>
<sequence>MHKYVPLLLIIFLGCNERPIGDIRGELTPRVLELSTFTTFTEDKNVPLGSSANLIFGMGDGYESRALIKFQYGDTSYTGLDEIKLMMRLNDEFENDTLAFSIHILNDGFVESEANWSRRNFNDTWQTPGGDFETDSLRAGIVEGDSIVLYFNYVELEEILLSEGIIIITHDTGFVHFESKEGGDGPKLLLVKNDATVSVFAEADCHIVLGPEPALFDQWVGSGWAYRNFVKFNYDSLLDNTQAIYGELTFECSEYFSVRDSIHIGVRELTEPFSTFDTPTGPLIALTKIGVGDTVATIDIVKHVQRIIEHPDSNFGIYIGLSPETYDISRVELIPGSHRLIVGYVEPPDPRW</sequence>
<accession>A0A0S8FVY1</accession>
<dbReference type="PROSITE" id="PS51257">
    <property type="entry name" value="PROKAR_LIPOPROTEIN"/>
    <property type="match status" value="1"/>
</dbReference>
<evidence type="ECO:0000313" key="1">
    <source>
        <dbReference type="EMBL" id="KPK64831.1"/>
    </source>
</evidence>
<organism evidence="1 2">
    <name type="scientific">candidate division WOR_3 bacterium SM23_42</name>
    <dbReference type="NCBI Taxonomy" id="1703779"/>
    <lineage>
        <taxon>Bacteria</taxon>
        <taxon>Bacteria division WOR-3</taxon>
    </lineage>
</organism>
<gene>
    <name evidence="1" type="ORF">AMJ83_01245</name>
</gene>
<proteinExistence type="predicted"/>